<gene>
    <name evidence="2" type="ORF">ANCCEY_04204</name>
</gene>
<feature type="transmembrane region" description="Helical" evidence="1">
    <location>
        <begin position="210"/>
        <end position="231"/>
    </location>
</feature>
<feature type="transmembrane region" description="Helical" evidence="1">
    <location>
        <begin position="50"/>
        <end position="74"/>
    </location>
</feature>
<dbReference type="PANTHER" id="PTHR23021:SF11">
    <property type="entry name" value="SERPENTINE RECEPTOR, CLASS T"/>
    <property type="match status" value="1"/>
</dbReference>
<reference evidence="2 3" key="1">
    <citation type="submission" date="2013-05" db="EMBL/GenBank/DDBJ databases">
        <title>Draft genome of the parasitic nematode Anyclostoma ceylanicum.</title>
        <authorList>
            <person name="Mitreva M."/>
        </authorList>
    </citation>
    <scope>NUCLEOTIDE SEQUENCE [LARGE SCALE GENOMIC DNA]</scope>
</reference>
<organism evidence="2 3">
    <name type="scientific">Ancylostoma ceylanicum</name>
    <dbReference type="NCBI Taxonomy" id="53326"/>
    <lineage>
        <taxon>Eukaryota</taxon>
        <taxon>Metazoa</taxon>
        <taxon>Ecdysozoa</taxon>
        <taxon>Nematoda</taxon>
        <taxon>Chromadorea</taxon>
        <taxon>Rhabditida</taxon>
        <taxon>Rhabditina</taxon>
        <taxon>Rhabditomorpha</taxon>
        <taxon>Strongyloidea</taxon>
        <taxon>Ancylostomatidae</taxon>
        <taxon>Ancylostomatinae</taxon>
        <taxon>Ancylostoma</taxon>
    </lineage>
</organism>
<sequence length="361" mass="41641">MLYQMKMNVNVCSNIMQKMESLIRYGWDAEKIPGYECRDTPEENGRKDHVIGICFIVYGIVTEFIYTIDMIVMVRKQHRRLSCYKIMIVLGVYDMAAIFINSLLTGYLWLNGINYCANPTSVYIFGSVAVALWCGACLNCFVLVINRLLDVSNKAWMYMLFKNQRTYIVLLLPLLYSMYFFFFTPPVLFNTNHMAWFFYTFVQGHDPDKFFIQCSSICTANLTAALIYVYMQFFVTPTYFVLIGHICWQLGHGIPAIVYLLLNRTIQREALVLLRIRKPVTTNHGTRTSSKSNAPSFWYHCEESGSLSYQSGDLALWTTVEHQVVQATDADVVEEEAALSCRVHSEFILTTEWSLAWASFP</sequence>
<keyword evidence="1" id="KW-1133">Transmembrane helix</keyword>
<feature type="transmembrane region" description="Helical" evidence="1">
    <location>
        <begin position="166"/>
        <end position="190"/>
    </location>
</feature>
<dbReference type="SUPFAM" id="SSF81321">
    <property type="entry name" value="Family A G protein-coupled receptor-like"/>
    <property type="match status" value="1"/>
</dbReference>
<dbReference type="PANTHER" id="PTHR23021">
    <property type="entry name" value="SERPENTINE RECEPTOR, CLASS T"/>
    <property type="match status" value="1"/>
</dbReference>
<keyword evidence="3" id="KW-1185">Reference proteome</keyword>
<evidence type="ECO:0008006" key="4">
    <source>
        <dbReference type="Google" id="ProtNLM"/>
    </source>
</evidence>
<protein>
    <recommendedName>
        <fullName evidence="4">7TM GPCR serpentine receptor class x (Srx) domain-containing protein</fullName>
    </recommendedName>
</protein>
<dbReference type="Proteomes" id="UP000054495">
    <property type="component" value="Unassembled WGS sequence"/>
</dbReference>
<feature type="transmembrane region" description="Helical" evidence="1">
    <location>
        <begin position="122"/>
        <end position="145"/>
    </location>
</feature>
<feature type="transmembrane region" description="Helical" evidence="1">
    <location>
        <begin position="238"/>
        <end position="262"/>
    </location>
</feature>
<name>A0A0D6LXX1_9BILA</name>
<dbReference type="AlphaFoldDB" id="A0A0D6LXX1"/>
<dbReference type="Pfam" id="PF10321">
    <property type="entry name" value="7TM_GPCR_Srt"/>
    <property type="match status" value="2"/>
</dbReference>
<proteinExistence type="predicted"/>
<evidence type="ECO:0000313" key="2">
    <source>
        <dbReference type="EMBL" id="EPB76694.1"/>
    </source>
</evidence>
<evidence type="ECO:0000256" key="1">
    <source>
        <dbReference type="SAM" id="Phobius"/>
    </source>
</evidence>
<dbReference type="InterPro" id="IPR019425">
    <property type="entry name" value="7TM_GPCR_serpentine_rcpt_Srt"/>
</dbReference>
<keyword evidence="1" id="KW-0812">Transmembrane</keyword>
<keyword evidence="1" id="KW-0472">Membrane</keyword>
<feature type="transmembrane region" description="Helical" evidence="1">
    <location>
        <begin position="86"/>
        <end position="110"/>
    </location>
</feature>
<dbReference type="EMBL" id="KE124856">
    <property type="protein sequence ID" value="EPB76694.1"/>
    <property type="molecule type" value="Genomic_DNA"/>
</dbReference>
<accession>A0A0D6LXX1</accession>
<evidence type="ECO:0000313" key="3">
    <source>
        <dbReference type="Proteomes" id="UP000054495"/>
    </source>
</evidence>